<evidence type="ECO:0000313" key="1">
    <source>
        <dbReference type="EMBL" id="KAF7805534.1"/>
    </source>
</evidence>
<dbReference type="EMBL" id="JAAIUW010000012">
    <property type="protein sequence ID" value="KAF7805534.1"/>
    <property type="molecule type" value="Genomic_DNA"/>
</dbReference>
<comment type="caution">
    <text evidence="1">The sequence shown here is derived from an EMBL/GenBank/DDBJ whole genome shotgun (WGS) entry which is preliminary data.</text>
</comment>
<dbReference type="Proteomes" id="UP000634136">
    <property type="component" value="Unassembled WGS sequence"/>
</dbReference>
<reference evidence="1" key="1">
    <citation type="submission" date="2020-09" db="EMBL/GenBank/DDBJ databases">
        <title>Genome-Enabled Discovery of Anthraquinone Biosynthesis in Senna tora.</title>
        <authorList>
            <person name="Kang S.-H."/>
            <person name="Pandey R.P."/>
            <person name="Lee C.-M."/>
            <person name="Sim J.-S."/>
            <person name="Jeong J.-T."/>
            <person name="Choi B.-S."/>
            <person name="Jung M."/>
            <person name="Ginzburg D."/>
            <person name="Zhao K."/>
            <person name="Won S.Y."/>
            <person name="Oh T.-J."/>
            <person name="Yu Y."/>
            <person name="Kim N.-H."/>
            <person name="Lee O.R."/>
            <person name="Lee T.-H."/>
            <person name="Bashyal P."/>
            <person name="Kim T.-S."/>
            <person name="Lee W.-H."/>
            <person name="Kawkins C."/>
            <person name="Kim C.-K."/>
            <person name="Kim J.S."/>
            <person name="Ahn B.O."/>
            <person name="Rhee S.Y."/>
            <person name="Sohng J.K."/>
        </authorList>
    </citation>
    <scope>NUCLEOTIDE SEQUENCE</scope>
    <source>
        <tissue evidence="1">Leaf</tissue>
    </source>
</reference>
<gene>
    <name evidence="1" type="ORF">G2W53_037695</name>
</gene>
<sequence length="23" mass="2511">MENEGVEVDVGIVLSFEFDIGIV</sequence>
<protein>
    <submittedName>
        <fullName evidence="1">Uncharacterized protein</fullName>
    </submittedName>
</protein>
<proteinExistence type="predicted"/>
<keyword evidence="2" id="KW-1185">Reference proteome</keyword>
<dbReference type="AlphaFoldDB" id="A0A834W650"/>
<evidence type="ECO:0000313" key="2">
    <source>
        <dbReference type="Proteomes" id="UP000634136"/>
    </source>
</evidence>
<accession>A0A834W650</accession>
<name>A0A834W650_9FABA</name>
<organism evidence="1 2">
    <name type="scientific">Senna tora</name>
    <dbReference type="NCBI Taxonomy" id="362788"/>
    <lineage>
        <taxon>Eukaryota</taxon>
        <taxon>Viridiplantae</taxon>
        <taxon>Streptophyta</taxon>
        <taxon>Embryophyta</taxon>
        <taxon>Tracheophyta</taxon>
        <taxon>Spermatophyta</taxon>
        <taxon>Magnoliopsida</taxon>
        <taxon>eudicotyledons</taxon>
        <taxon>Gunneridae</taxon>
        <taxon>Pentapetalae</taxon>
        <taxon>rosids</taxon>
        <taxon>fabids</taxon>
        <taxon>Fabales</taxon>
        <taxon>Fabaceae</taxon>
        <taxon>Caesalpinioideae</taxon>
        <taxon>Cassia clade</taxon>
        <taxon>Senna</taxon>
    </lineage>
</organism>